<organism evidence="2 3">
    <name type="scientific">Vigna angularis var. angularis</name>
    <dbReference type="NCBI Taxonomy" id="157739"/>
    <lineage>
        <taxon>Eukaryota</taxon>
        <taxon>Viridiplantae</taxon>
        <taxon>Streptophyta</taxon>
        <taxon>Embryophyta</taxon>
        <taxon>Tracheophyta</taxon>
        <taxon>Spermatophyta</taxon>
        <taxon>Magnoliopsida</taxon>
        <taxon>eudicotyledons</taxon>
        <taxon>Gunneridae</taxon>
        <taxon>Pentapetalae</taxon>
        <taxon>rosids</taxon>
        <taxon>fabids</taxon>
        <taxon>Fabales</taxon>
        <taxon>Fabaceae</taxon>
        <taxon>Papilionoideae</taxon>
        <taxon>50 kb inversion clade</taxon>
        <taxon>NPAAA clade</taxon>
        <taxon>indigoferoid/millettioid clade</taxon>
        <taxon>Phaseoleae</taxon>
        <taxon>Vigna</taxon>
    </lineage>
</organism>
<sequence>MGESNVGSESVGAGGGRPRLVLQPRSLSVSNKGGDGNVGKPKGTLQVMVASALLCWPVWNLLCVKRMSGCIHDYFGKLDSLDRCCTLKHMLLESQQPELVASLMTLLGCFPAAPNHSTLLLLPFYRSVLLPTVRPSCSLLSTIRLACSLPSTVRSGRSLPPTVRSDHSPCPPSGLTSTCLPPFGLYGQYRTASLPSYLSSPSHCLSPYTLTTSLSLIRSLSE</sequence>
<evidence type="ECO:0000313" key="2">
    <source>
        <dbReference type="EMBL" id="BAT79950.1"/>
    </source>
</evidence>
<proteinExistence type="predicted"/>
<dbReference type="AlphaFoldDB" id="A0A0S3RHE2"/>
<gene>
    <name evidence="2" type="primary">Vigan.02G289800</name>
    <name evidence="2" type="ORF">VIGAN_02289800</name>
</gene>
<keyword evidence="3" id="KW-1185">Reference proteome</keyword>
<name>A0A0S3RHE2_PHAAN</name>
<reference evidence="2 3" key="1">
    <citation type="journal article" date="2015" name="Sci. Rep.">
        <title>The power of single molecule real-time sequencing technology in the de novo assembly of a eukaryotic genome.</title>
        <authorList>
            <person name="Sakai H."/>
            <person name="Naito K."/>
            <person name="Ogiso-Tanaka E."/>
            <person name="Takahashi Y."/>
            <person name="Iseki K."/>
            <person name="Muto C."/>
            <person name="Satou K."/>
            <person name="Teruya K."/>
            <person name="Shiroma A."/>
            <person name="Shimoji M."/>
            <person name="Hirano T."/>
            <person name="Itoh T."/>
            <person name="Kaga A."/>
            <person name="Tomooka N."/>
        </authorList>
    </citation>
    <scope>NUCLEOTIDE SEQUENCE [LARGE SCALE GENOMIC DNA]</scope>
    <source>
        <strain evidence="3">cv. Shumari</strain>
    </source>
</reference>
<evidence type="ECO:0000313" key="3">
    <source>
        <dbReference type="Proteomes" id="UP000291084"/>
    </source>
</evidence>
<accession>A0A0S3RHE2</accession>
<evidence type="ECO:0000256" key="1">
    <source>
        <dbReference type="SAM" id="MobiDB-lite"/>
    </source>
</evidence>
<feature type="region of interest" description="Disordered" evidence="1">
    <location>
        <begin position="1"/>
        <end position="20"/>
    </location>
</feature>
<dbReference type="EMBL" id="AP015035">
    <property type="protein sequence ID" value="BAT79950.1"/>
    <property type="molecule type" value="Genomic_DNA"/>
</dbReference>
<dbReference type="Proteomes" id="UP000291084">
    <property type="component" value="Chromosome 2"/>
</dbReference>
<protein>
    <submittedName>
        <fullName evidence="2">Uncharacterized protein</fullName>
    </submittedName>
</protein>